<gene>
    <name evidence="1" type="ORF">FGIG_05086</name>
</gene>
<reference evidence="1 2" key="1">
    <citation type="submission" date="2019-04" db="EMBL/GenBank/DDBJ databases">
        <title>Annotation for the trematode Fasciola gigantica.</title>
        <authorList>
            <person name="Choi Y.-J."/>
        </authorList>
    </citation>
    <scope>NUCLEOTIDE SEQUENCE [LARGE SCALE GENOMIC DNA]</scope>
    <source>
        <strain evidence="1">Uganda_cow_1</strain>
    </source>
</reference>
<name>A0A504YL72_FASGI</name>
<dbReference type="AlphaFoldDB" id="A0A504YL72"/>
<accession>A0A504YL72</accession>
<organism evidence="1 2">
    <name type="scientific">Fasciola gigantica</name>
    <name type="common">Giant liver fluke</name>
    <dbReference type="NCBI Taxonomy" id="46835"/>
    <lineage>
        <taxon>Eukaryota</taxon>
        <taxon>Metazoa</taxon>
        <taxon>Spiralia</taxon>
        <taxon>Lophotrochozoa</taxon>
        <taxon>Platyhelminthes</taxon>
        <taxon>Trematoda</taxon>
        <taxon>Digenea</taxon>
        <taxon>Plagiorchiida</taxon>
        <taxon>Echinostomata</taxon>
        <taxon>Echinostomatoidea</taxon>
        <taxon>Fasciolidae</taxon>
        <taxon>Fasciola</taxon>
    </lineage>
</organism>
<dbReference type="Proteomes" id="UP000316759">
    <property type="component" value="Unassembled WGS sequence"/>
</dbReference>
<evidence type="ECO:0008006" key="3">
    <source>
        <dbReference type="Google" id="ProtNLM"/>
    </source>
</evidence>
<proteinExistence type="predicted"/>
<evidence type="ECO:0000313" key="2">
    <source>
        <dbReference type="Proteomes" id="UP000316759"/>
    </source>
</evidence>
<protein>
    <recommendedName>
        <fullName evidence="3">Reverse transcriptase domain-containing protein</fullName>
    </recommendedName>
</protein>
<keyword evidence="2" id="KW-1185">Reference proteome</keyword>
<sequence>MPLTWYFNLPPRYGCPATLPAARVTLIPRVPDATPPAQYRPLAGKSIILRCLHKILALCWAGKLKLSSLKLVFMQRNGRLEATAILQGIFRGVHARCRPISKAFLDVSNAFDMVLHDAISREATNHGTPLLLLEYKNPRWGLRPYLIGYFDFVVAKKPPNEANNIRTSGGPGFGEHLLN</sequence>
<evidence type="ECO:0000313" key="1">
    <source>
        <dbReference type="EMBL" id="TPP58540.1"/>
    </source>
</evidence>
<dbReference type="EMBL" id="SUNJ01011899">
    <property type="protein sequence ID" value="TPP58540.1"/>
    <property type="molecule type" value="Genomic_DNA"/>
</dbReference>
<dbReference type="OrthoDB" id="6286681at2759"/>
<comment type="caution">
    <text evidence="1">The sequence shown here is derived from an EMBL/GenBank/DDBJ whole genome shotgun (WGS) entry which is preliminary data.</text>
</comment>